<evidence type="ECO:0000256" key="1">
    <source>
        <dbReference type="SAM" id="MobiDB-lite"/>
    </source>
</evidence>
<feature type="region of interest" description="Disordered" evidence="1">
    <location>
        <begin position="1"/>
        <end position="21"/>
    </location>
</feature>
<dbReference type="EMBL" id="LCWV01000008">
    <property type="protein sequence ID" value="PWI70994.1"/>
    <property type="molecule type" value="Genomic_DNA"/>
</dbReference>
<accession>A0A2U3E910</accession>
<feature type="compositionally biased region" description="Low complexity" evidence="1">
    <location>
        <begin position="204"/>
        <end position="215"/>
    </location>
</feature>
<evidence type="ECO:0000313" key="3">
    <source>
        <dbReference type="Proteomes" id="UP000245956"/>
    </source>
</evidence>
<feature type="region of interest" description="Disordered" evidence="1">
    <location>
        <begin position="99"/>
        <end position="153"/>
    </location>
</feature>
<gene>
    <name evidence="2" type="ORF">PCL_12362</name>
</gene>
<name>A0A2U3E910_PURLI</name>
<reference evidence="2 3" key="1">
    <citation type="journal article" date="2016" name="Front. Microbiol.">
        <title>Genome and transcriptome sequences reveal the specific parasitism of the nematophagous Purpureocillium lilacinum 36-1.</title>
        <authorList>
            <person name="Xie J."/>
            <person name="Li S."/>
            <person name="Mo C."/>
            <person name="Xiao X."/>
            <person name="Peng D."/>
            <person name="Wang G."/>
            <person name="Xiao Y."/>
        </authorList>
    </citation>
    <scope>NUCLEOTIDE SEQUENCE [LARGE SCALE GENOMIC DNA]</scope>
    <source>
        <strain evidence="2 3">36-1</strain>
    </source>
</reference>
<feature type="compositionally biased region" description="Polar residues" evidence="1">
    <location>
        <begin position="184"/>
        <end position="202"/>
    </location>
</feature>
<sequence length="215" mass="22162">MLGSPVRSPKCASVASKPAGEGLADGRMGCYLDRELGVVAGVIQGVGESGDAGGRTLSVREPSLLRVCPHWDLYNSNGSAALGLASGSRPLGGWLPTGLPRTTQAGTWPVRGVAPQDRRRRRVQRRPAQGLGLPGTNQHANPPQDARKRTARRISAAWARDIEGAFRLNSGDAPLDPVPDGRHSQNNGAIGGSTPSSMTQALSVAAPPAAVGATG</sequence>
<feature type="region of interest" description="Disordered" evidence="1">
    <location>
        <begin position="170"/>
        <end position="215"/>
    </location>
</feature>
<evidence type="ECO:0000313" key="2">
    <source>
        <dbReference type="EMBL" id="PWI70994.1"/>
    </source>
</evidence>
<protein>
    <submittedName>
        <fullName evidence="2">Uncharacterized protein</fullName>
    </submittedName>
</protein>
<dbReference type="AlphaFoldDB" id="A0A2U3E910"/>
<comment type="caution">
    <text evidence="2">The sequence shown here is derived from an EMBL/GenBank/DDBJ whole genome shotgun (WGS) entry which is preliminary data.</text>
</comment>
<organism evidence="2 3">
    <name type="scientific">Purpureocillium lilacinum</name>
    <name type="common">Paecilomyces lilacinus</name>
    <dbReference type="NCBI Taxonomy" id="33203"/>
    <lineage>
        <taxon>Eukaryota</taxon>
        <taxon>Fungi</taxon>
        <taxon>Dikarya</taxon>
        <taxon>Ascomycota</taxon>
        <taxon>Pezizomycotina</taxon>
        <taxon>Sordariomycetes</taxon>
        <taxon>Hypocreomycetidae</taxon>
        <taxon>Hypocreales</taxon>
        <taxon>Ophiocordycipitaceae</taxon>
        <taxon>Purpureocillium</taxon>
    </lineage>
</organism>
<proteinExistence type="predicted"/>
<dbReference type="Proteomes" id="UP000245956">
    <property type="component" value="Unassembled WGS sequence"/>
</dbReference>